<evidence type="ECO:0000313" key="2">
    <source>
        <dbReference type="Proteomes" id="UP000190018"/>
    </source>
</evidence>
<evidence type="ECO:0000313" key="1">
    <source>
        <dbReference type="EMBL" id="OOW60051.1"/>
    </source>
</evidence>
<keyword evidence="2" id="KW-1185">Reference proteome</keyword>
<dbReference type="EMBL" id="LOJT01000267">
    <property type="protein sequence ID" value="OOW60051.1"/>
    <property type="molecule type" value="Genomic_DNA"/>
</dbReference>
<reference evidence="1 2" key="1">
    <citation type="submission" date="2015-12" db="EMBL/GenBank/DDBJ databases">
        <authorList>
            <person name="Bansal K."/>
            <person name="Midha S."/>
            <person name="Patil P.B."/>
        </authorList>
    </citation>
    <scope>NUCLEOTIDE SEQUENCE [LARGE SCALE GENOMIC DNA]</scope>
    <source>
        <strain evidence="1 2">LMG21719</strain>
    </source>
</reference>
<proteinExistence type="predicted"/>
<gene>
    <name evidence="1" type="ORF">Xant_10370</name>
</gene>
<protein>
    <submittedName>
        <fullName evidence="1">Uncharacterized protein</fullName>
    </submittedName>
</protein>
<dbReference type="Proteomes" id="UP000190018">
    <property type="component" value="Unassembled WGS sequence"/>
</dbReference>
<sequence>MVVNTAIRVDEVQDIIQDKDDPLIRKADLERSATVGCELGNWQGSGQLRWTVATEADVASVASSILAEFDSVALPLIEKYSDLHVLLSELKAGKERAKLLSPFEPKRLKTIAAMEQLLS</sequence>
<accession>A0ABX3LWY2</accession>
<name>A0ABX3LWY2_9XANT</name>
<organism evidence="1 2">
    <name type="scientific">Xanthomonas cissicola</name>
    <dbReference type="NCBI Taxonomy" id="86186"/>
    <lineage>
        <taxon>Bacteria</taxon>
        <taxon>Pseudomonadati</taxon>
        <taxon>Pseudomonadota</taxon>
        <taxon>Gammaproteobacteria</taxon>
        <taxon>Lysobacterales</taxon>
        <taxon>Lysobacteraceae</taxon>
        <taxon>Xanthomonas</taxon>
    </lineage>
</organism>
<comment type="caution">
    <text evidence="1">The sequence shown here is derived from an EMBL/GenBank/DDBJ whole genome shotgun (WGS) entry which is preliminary data.</text>
</comment>